<feature type="transmembrane region" description="Helical" evidence="1">
    <location>
        <begin position="66"/>
        <end position="85"/>
    </location>
</feature>
<keyword evidence="1" id="KW-0812">Transmembrane</keyword>
<evidence type="ECO:0000313" key="2">
    <source>
        <dbReference type="EMBL" id="KAH7277106.1"/>
    </source>
</evidence>
<dbReference type="Proteomes" id="UP000825935">
    <property type="component" value="Chromosome 39"/>
</dbReference>
<keyword evidence="1" id="KW-0472">Membrane</keyword>
<reference evidence="2" key="1">
    <citation type="submission" date="2021-08" db="EMBL/GenBank/DDBJ databases">
        <title>WGS assembly of Ceratopteris richardii.</title>
        <authorList>
            <person name="Marchant D.B."/>
            <person name="Chen G."/>
            <person name="Jenkins J."/>
            <person name="Shu S."/>
            <person name="Leebens-Mack J."/>
            <person name="Grimwood J."/>
            <person name="Schmutz J."/>
            <person name="Soltis P."/>
            <person name="Soltis D."/>
            <person name="Chen Z.-H."/>
        </authorList>
    </citation>
    <scope>NUCLEOTIDE SEQUENCE</scope>
    <source>
        <strain evidence="2">Whitten #5841</strain>
        <tissue evidence="2">Leaf</tissue>
    </source>
</reference>
<dbReference type="AlphaFoldDB" id="A0A8T2Q0F0"/>
<evidence type="ECO:0000256" key="1">
    <source>
        <dbReference type="SAM" id="Phobius"/>
    </source>
</evidence>
<keyword evidence="1" id="KW-1133">Transmembrane helix</keyword>
<dbReference type="EMBL" id="CM035444">
    <property type="protein sequence ID" value="KAH7277106.1"/>
    <property type="molecule type" value="Genomic_DNA"/>
</dbReference>
<gene>
    <name evidence="2" type="ORF">KP509_39G034700</name>
</gene>
<evidence type="ECO:0000313" key="3">
    <source>
        <dbReference type="Proteomes" id="UP000825935"/>
    </source>
</evidence>
<sequence length="135" mass="15054">MDANLPVHQTFNVVFNVVGNDFHIIDTGNMQPSSYINDRLLQISTTLFQVSVTLLISHLIRPIAAIILVLASISLAALTLQSFLLRRHEVHSLPYHATASDAPARWQRMASRIDRPLHICAFVCLLLLTAFALLI</sequence>
<keyword evidence="3" id="KW-1185">Reference proteome</keyword>
<comment type="caution">
    <text evidence="2">The sequence shown here is derived from an EMBL/GenBank/DDBJ whole genome shotgun (WGS) entry which is preliminary data.</text>
</comment>
<accession>A0A8T2Q0F0</accession>
<organism evidence="2 3">
    <name type="scientific">Ceratopteris richardii</name>
    <name type="common">Triangle waterfern</name>
    <dbReference type="NCBI Taxonomy" id="49495"/>
    <lineage>
        <taxon>Eukaryota</taxon>
        <taxon>Viridiplantae</taxon>
        <taxon>Streptophyta</taxon>
        <taxon>Embryophyta</taxon>
        <taxon>Tracheophyta</taxon>
        <taxon>Polypodiopsida</taxon>
        <taxon>Polypodiidae</taxon>
        <taxon>Polypodiales</taxon>
        <taxon>Pteridineae</taxon>
        <taxon>Pteridaceae</taxon>
        <taxon>Parkerioideae</taxon>
        <taxon>Ceratopteris</taxon>
    </lineage>
</organism>
<proteinExistence type="predicted"/>
<name>A0A8T2Q0F0_CERRI</name>
<feature type="transmembrane region" description="Helical" evidence="1">
    <location>
        <begin position="116"/>
        <end position="134"/>
    </location>
</feature>
<protein>
    <submittedName>
        <fullName evidence="2">Uncharacterized protein</fullName>
    </submittedName>
</protein>